<proteinExistence type="predicted"/>
<gene>
    <name evidence="2" type="ORF">Pla52o_13290</name>
</gene>
<evidence type="ECO:0000313" key="3">
    <source>
        <dbReference type="Proteomes" id="UP000316304"/>
    </source>
</evidence>
<dbReference type="InterPro" id="IPR002575">
    <property type="entry name" value="Aminoglycoside_PTrfase"/>
</dbReference>
<dbReference type="Proteomes" id="UP000316304">
    <property type="component" value="Unassembled WGS sequence"/>
</dbReference>
<comment type="caution">
    <text evidence="2">The sequence shown here is derived from an EMBL/GenBank/DDBJ whole genome shotgun (WGS) entry which is preliminary data.</text>
</comment>
<evidence type="ECO:0000259" key="1">
    <source>
        <dbReference type="Pfam" id="PF01636"/>
    </source>
</evidence>
<dbReference type="SUPFAM" id="SSF56112">
    <property type="entry name" value="Protein kinase-like (PK-like)"/>
    <property type="match status" value="1"/>
</dbReference>
<organism evidence="2 3">
    <name type="scientific">Novipirellula galeiformis</name>
    <dbReference type="NCBI Taxonomy" id="2528004"/>
    <lineage>
        <taxon>Bacteria</taxon>
        <taxon>Pseudomonadati</taxon>
        <taxon>Planctomycetota</taxon>
        <taxon>Planctomycetia</taxon>
        <taxon>Pirellulales</taxon>
        <taxon>Pirellulaceae</taxon>
        <taxon>Novipirellula</taxon>
    </lineage>
</organism>
<dbReference type="OrthoDB" id="283096at2"/>
<protein>
    <submittedName>
        <fullName evidence="2">Phosphotransferase enzyme family protein</fullName>
    </submittedName>
</protein>
<accession>A0A5C6CKT2</accession>
<keyword evidence="3" id="KW-1185">Reference proteome</keyword>
<dbReference type="Pfam" id="PF01636">
    <property type="entry name" value="APH"/>
    <property type="match status" value="1"/>
</dbReference>
<name>A0A5C6CKT2_9BACT</name>
<keyword evidence="2" id="KW-0808">Transferase</keyword>
<evidence type="ECO:0000313" key="2">
    <source>
        <dbReference type="EMBL" id="TWU25032.1"/>
    </source>
</evidence>
<feature type="domain" description="Aminoglycoside phosphotransferase" evidence="1">
    <location>
        <begin position="32"/>
        <end position="289"/>
    </location>
</feature>
<reference evidence="2 3" key="1">
    <citation type="submission" date="2019-02" db="EMBL/GenBank/DDBJ databases">
        <title>Deep-cultivation of Planctomycetes and their phenomic and genomic characterization uncovers novel biology.</title>
        <authorList>
            <person name="Wiegand S."/>
            <person name="Jogler M."/>
            <person name="Boedeker C."/>
            <person name="Pinto D."/>
            <person name="Vollmers J."/>
            <person name="Rivas-Marin E."/>
            <person name="Kohn T."/>
            <person name="Peeters S.H."/>
            <person name="Heuer A."/>
            <person name="Rast P."/>
            <person name="Oberbeckmann S."/>
            <person name="Bunk B."/>
            <person name="Jeske O."/>
            <person name="Meyerdierks A."/>
            <person name="Storesund J.E."/>
            <person name="Kallscheuer N."/>
            <person name="Luecker S."/>
            <person name="Lage O.M."/>
            <person name="Pohl T."/>
            <person name="Merkel B.J."/>
            <person name="Hornburger P."/>
            <person name="Mueller R.-W."/>
            <person name="Bruemmer F."/>
            <person name="Labrenz M."/>
            <person name="Spormann A.M."/>
            <person name="Op Den Camp H."/>
            <person name="Overmann J."/>
            <person name="Amann R."/>
            <person name="Jetten M.S.M."/>
            <person name="Mascher T."/>
            <person name="Medema M.H."/>
            <person name="Devos D.P."/>
            <person name="Kaster A.-K."/>
            <person name="Ovreas L."/>
            <person name="Rohde M."/>
            <person name="Galperin M.Y."/>
            <person name="Jogler C."/>
        </authorList>
    </citation>
    <scope>NUCLEOTIDE SEQUENCE [LARGE SCALE GENOMIC DNA]</scope>
    <source>
        <strain evidence="2 3">Pla52o</strain>
    </source>
</reference>
<dbReference type="InterPro" id="IPR011009">
    <property type="entry name" value="Kinase-like_dom_sf"/>
</dbReference>
<dbReference type="GO" id="GO:0016740">
    <property type="term" value="F:transferase activity"/>
    <property type="evidence" value="ECO:0007669"/>
    <property type="project" value="UniProtKB-KW"/>
</dbReference>
<dbReference type="AlphaFoldDB" id="A0A5C6CKT2"/>
<dbReference type="EMBL" id="SJPT01000002">
    <property type="protein sequence ID" value="TWU25032.1"/>
    <property type="molecule type" value="Genomic_DNA"/>
</dbReference>
<dbReference type="Gene3D" id="3.90.1200.10">
    <property type="match status" value="1"/>
</dbReference>
<sequence>MPQRRLGADMIPSPQAVLQHWVDPADIVSIDPIAPGMSGAALFRVTVTGQKRYALKRYPIGTSLLRVDEIHRVMTHSRRNGCEFVPAILAPRDHRGSAIEAGASVWELVRWVGGRVWQEPPALLGTWSVPTPESELVHQERLHRMSLGASAIARFHRSVATLGTQYQPAPCLLARRKRLTELAAIMNQVVSADRRQIENLRLRHSLEIAVGRLDVDWKQAKTKIESELASLAETRFATQFVLRDVHCDHIFFSDLPAVEGESTQTAVTGIIDFDAVRVDAPASDLARWISGFLAQCTDVHTAWQSVLAGYRVESSLDEQQQVLAERLVRASAWINLGNWATWLLLEHQTFSYDDELIANRIDQWLRVISHFES</sequence>